<evidence type="ECO:0000313" key="1">
    <source>
        <dbReference type="EMBL" id="CCC82509.1"/>
    </source>
</evidence>
<dbReference type="KEGG" id="ttn:TTX_1892"/>
<dbReference type="STRING" id="768679.TTX_1892"/>
<evidence type="ECO:0000313" key="2">
    <source>
        <dbReference type="Proteomes" id="UP000002654"/>
    </source>
</evidence>
<sequence length="99" mass="11348">MKIFETLISLSRERGLRIEISFLKCKGRLLIDKELELKAVDEFGNISSWARVFPGISIQNILDQCGVKKIDVYKGQEKIVENENIYEVIRELGGIASYK</sequence>
<accession>G4RLR4</accession>
<dbReference type="PATRIC" id="fig|768679.9.peg.1918"/>
<gene>
    <name evidence="1" type="ordered locus">TTX_1892</name>
</gene>
<dbReference type="Proteomes" id="UP000002654">
    <property type="component" value="Chromosome"/>
</dbReference>
<dbReference type="HOGENOM" id="CLU_183470_0_0_2"/>
<name>G4RLR4_THETK</name>
<organism evidence="1 2">
    <name type="scientific">Thermoproteus tenax (strain ATCC 35583 / DSM 2078 / JCM 9277 / NBRC 100435 / Kra 1)</name>
    <dbReference type="NCBI Taxonomy" id="768679"/>
    <lineage>
        <taxon>Archaea</taxon>
        <taxon>Thermoproteota</taxon>
        <taxon>Thermoprotei</taxon>
        <taxon>Thermoproteales</taxon>
        <taxon>Thermoproteaceae</taxon>
        <taxon>Thermoproteus</taxon>
    </lineage>
</organism>
<proteinExistence type="predicted"/>
<reference evidence="1 2" key="1">
    <citation type="journal article" date="2011" name="PLoS ONE">
        <title>The complete genome sequence of Thermoproteus tenax: a physiologically versatile member of the Crenarchaeota.</title>
        <authorList>
            <person name="Siebers B."/>
            <person name="Zaparty M."/>
            <person name="Raddatz G."/>
            <person name="Tjaden B."/>
            <person name="Albers S.V."/>
            <person name="Bell S.D."/>
            <person name="Blombach F."/>
            <person name="Kletzin A."/>
            <person name="Kyrpides N."/>
            <person name="Lanz C."/>
            <person name="Plagens A."/>
            <person name="Rampp M."/>
            <person name="Rosinus A."/>
            <person name="von Jan M."/>
            <person name="Makarova K.S."/>
            <person name="Klenk H.P."/>
            <person name="Schuster S.C."/>
            <person name="Hensel R."/>
        </authorList>
    </citation>
    <scope>NUCLEOTIDE SEQUENCE [LARGE SCALE GENOMIC DNA]</scope>
    <source>
        <strain evidence="2">ATCC 35583 / DSM 2078 / JCM 9277 / NBRC 100435 / Kra 1</strain>
    </source>
</reference>
<dbReference type="PaxDb" id="768679-TTX_1892"/>
<dbReference type="AlphaFoldDB" id="G4RLR4"/>
<dbReference type="EMBL" id="FN869859">
    <property type="protein sequence ID" value="CCC82509.1"/>
    <property type="molecule type" value="Genomic_DNA"/>
</dbReference>
<keyword evidence="2" id="KW-1185">Reference proteome</keyword>
<protein>
    <submittedName>
        <fullName evidence="1">Uncharacterized protein</fullName>
    </submittedName>
</protein>
<dbReference type="eggNOG" id="arCOG06065">
    <property type="taxonomic scope" value="Archaea"/>
</dbReference>